<organism evidence="1 2">
    <name type="scientific">Caerostris darwini</name>
    <dbReference type="NCBI Taxonomy" id="1538125"/>
    <lineage>
        <taxon>Eukaryota</taxon>
        <taxon>Metazoa</taxon>
        <taxon>Ecdysozoa</taxon>
        <taxon>Arthropoda</taxon>
        <taxon>Chelicerata</taxon>
        <taxon>Arachnida</taxon>
        <taxon>Araneae</taxon>
        <taxon>Araneomorphae</taxon>
        <taxon>Entelegynae</taxon>
        <taxon>Araneoidea</taxon>
        <taxon>Araneidae</taxon>
        <taxon>Caerostris</taxon>
    </lineage>
</organism>
<dbReference type="Proteomes" id="UP001054837">
    <property type="component" value="Unassembled WGS sequence"/>
</dbReference>
<dbReference type="EMBL" id="BPLQ01002442">
    <property type="protein sequence ID" value="GIX92989.1"/>
    <property type="molecule type" value="Genomic_DNA"/>
</dbReference>
<evidence type="ECO:0000313" key="1">
    <source>
        <dbReference type="EMBL" id="GIX92989.1"/>
    </source>
</evidence>
<dbReference type="AlphaFoldDB" id="A0AAV4P8N5"/>
<proteinExistence type="predicted"/>
<sequence>MQSRCLGGSKADIWVELHESNARNSRILRTDSLSSYRTSLRESWTVSLGSKVTSRAPVYAGPSVLYSIVRQDVPARDGAAAFPIQEASVRPGHAAVNNAAN</sequence>
<protein>
    <submittedName>
        <fullName evidence="1">Uncharacterized protein</fullName>
    </submittedName>
</protein>
<gene>
    <name evidence="1" type="ORF">CDAR_595241</name>
</gene>
<name>A0AAV4P8N5_9ARAC</name>
<evidence type="ECO:0000313" key="2">
    <source>
        <dbReference type="Proteomes" id="UP001054837"/>
    </source>
</evidence>
<comment type="caution">
    <text evidence="1">The sequence shown here is derived from an EMBL/GenBank/DDBJ whole genome shotgun (WGS) entry which is preliminary data.</text>
</comment>
<accession>A0AAV4P8N5</accession>
<reference evidence="1 2" key="1">
    <citation type="submission" date="2021-06" db="EMBL/GenBank/DDBJ databases">
        <title>Caerostris darwini draft genome.</title>
        <authorList>
            <person name="Kono N."/>
            <person name="Arakawa K."/>
        </authorList>
    </citation>
    <scope>NUCLEOTIDE SEQUENCE [LARGE SCALE GENOMIC DNA]</scope>
</reference>
<keyword evidence="2" id="KW-1185">Reference proteome</keyword>